<gene>
    <name evidence="1" type="ORF">STAS_10153</name>
</gene>
<organism evidence="1 2">
    <name type="scientific">Striga asiatica</name>
    <name type="common">Asiatic witchweed</name>
    <name type="synonym">Buchnera asiatica</name>
    <dbReference type="NCBI Taxonomy" id="4170"/>
    <lineage>
        <taxon>Eukaryota</taxon>
        <taxon>Viridiplantae</taxon>
        <taxon>Streptophyta</taxon>
        <taxon>Embryophyta</taxon>
        <taxon>Tracheophyta</taxon>
        <taxon>Spermatophyta</taxon>
        <taxon>Magnoliopsida</taxon>
        <taxon>eudicotyledons</taxon>
        <taxon>Gunneridae</taxon>
        <taxon>Pentapetalae</taxon>
        <taxon>asterids</taxon>
        <taxon>lamiids</taxon>
        <taxon>Lamiales</taxon>
        <taxon>Orobanchaceae</taxon>
        <taxon>Buchnereae</taxon>
        <taxon>Striga</taxon>
    </lineage>
</organism>
<dbReference type="AlphaFoldDB" id="A0A5A7PMX2"/>
<dbReference type="EMBL" id="BKCP01004838">
    <property type="protein sequence ID" value="GER33971.1"/>
    <property type="molecule type" value="Genomic_DNA"/>
</dbReference>
<sequence length="194" mass="20862">MLCNDAADGGDSADGGEATGRLTETMRCGWRAMGRYCARACETAVEMDMVGGRDLHLHFVGLLIENLIILRGTYGFCPTLVATSSSSASSSPSRCDLELHELGEDDHCLKEASNKLFAGTRKSNTAIAEAANFVMIPVAMVCRRPGSWCFQRQRMNQLLWRVGRWGAGGRQRSSAVLDGGGGWLVSVGSGGNRR</sequence>
<keyword evidence="1" id="KW-0396">Initiation factor</keyword>
<dbReference type="GO" id="GO:0003743">
    <property type="term" value="F:translation initiation factor activity"/>
    <property type="evidence" value="ECO:0007669"/>
    <property type="project" value="UniProtKB-KW"/>
</dbReference>
<evidence type="ECO:0000313" key="2">
    <source>
        <dbReference type="Proteomes" id="UP000325081"/>
    </source>
</evidence>
<proteinExistence type="predicted"/>
<evidence type="ECO:0000313" key="1">
    <source>
        <dbReference type="EMBL" id="GER33971.1"/>
    </source>
</evidence>
<reference evidence="2" key="1">
    <citation type="journal article" date="2019" name="Curr. Biol.">
        <title>Genome Sequence of Striga asiatica Provides Insight into the Evolution of Plant Parasitism.</title>
        <authorList>
            <person name="Yoshida S."/>
            <person name="Kim S."/>
            <person name="Wafula E.K."/>
            <person name="Tanskanen J."/>
            <person name="Kim Y.M."/>
            <person name="Honaas L."/>
            <person name="Yang Z."/>
            <person name="Spallek T."/>
            <person name="Conn C.E."/>
            <person name="Ichihashi Y."/>
            <person name="Cheong K."/>
            <person name="Cui S."/>
            <person name="Der J.P."/>
            <person name="Gundlach H."/>
            <person name="Jiao Y."/>
            <person name="Hori C."/>
            <person name="Ishida J.K."/>
            <person name="Kasahara H."/>
            <person name="Kiba T."/>
            <person name="Kim M.S."/>
            <person name="Koo N."/>
            <person name="Laohavisit A."/>
            <person name="Lee Y.H."/>
            <person name="Lumba S."/>
            <person name="McCourt P."/>
            <person name="Mortimer J.C."/>
            <person name="Mutuku J.M."/>
            <person name="Nomura T."/>
            <person name="Sasaki-Sekimoto Y."/>
            <person name="Seto Y."/>
            <person name="Wang Y."/>
            <person name="Wakatake T."/>
            <person name="Sakakibara H."/>
            <person name="Demura T."/>
            <person name="Yamaguchi S."/>
            <person name="Yoneyama K."/>
            <person name="Manabe R.I."/>
            <person name="Nelson D.C."/>
            <person name="Schulman A.H."/>
            <person name="Timko M.P."/>
            <person name="dePamphilis C.W."/>
            <person name="Choi D."/>
            <person name="Shirasu K."/>
        </authorList>
    </citation>
    <scope>NUCLEOTIDE SEQUENCE [LARGE SCALE GENOMIC DNA]</scope>
    <source>
        <strain evidence="2">cv. UVA1</strain>
    </source>
</reference>
<keyword evidence="1" id="KW-0648">Protein biosynthesis</keyword>
<name>A0A5A7PMX2_STRAF</name>
<comment type="caution">
    <text evidence="1">The sequence shown here is derived from an EMBL/GenBank/DDBJ whole genome shotgun (WGS) entry which is preliminary data.</text>
</comment>
<accession>A0A5A7PMX2</accession>
<dbReference type="Proteomes" id="UP000325081">
    <property type="component" value="Unassembled WGS sequence"/>
</dbReference>
<keyword evidence="2" id="KW-1185">Reference proteome</keyword>
<protein>
    <submittedName>
        <fullName evidence="1">Eukaryotic translation initiation factor 3A</fullName>
    </submittedName>
</protein>